<accession>A0A383R8R6</accession>
<organism evidence="3 4">
    <name type="scientific">Paenibacillus alvei</name>
    <name type="common">Bacillus alvei</name>
    <dbReference type="NCBI Taxonomy" id="44250"/>
    <lineage>
        <taxon>Bacteria</taxon>
        <taxon>Bacillati</taxon>
        <taxon>Bacillota</taxon>
        <taxon>Bacilli</taxon>
        <taxon>Bacillales</taxon>
        <taxon>Paenibacillaceae</taxon>
        <taxon>Paenibacillus</taxon>
    </lineage>
</organism>
<dbReference type="PANTHER" id="PTHR30006:SF2">
    <property type="entry name" value="ABC TRANSPORTER SUBSTRATE-BINDING PROTEIN"/>
    <property type="match status" value="1"/>
</dbReference>
<sequence>MTRFLYLLLFICLFTQAGCTKDQNTITVDEQGVPQLDGRHIVAYVAAREEVGSALLSSFCQRTGCTYEYIRLSTEEILRRVTQESAKPQADLVIGGTIDAHLTMKQERLSSPIRSSNLAAIPSSFKDEDGYWAGYEIEQLSIAVNRDRWNKEFAPLGLTMPKKWEDLLLPAYQGKIVMPDPNYSGTAYTFLSSLYEAWGEQRTTAFLKGLTRNVGLLTVNGYMPAQYVSSGEYVIGINFLGDQRKLRDAGFDLVSSVPKDTSLSVNGISKIRNAPNETAADWFINYSLSQEAAAVLEQVSFGTPTVHQNEQDISNSAVLPVHSSLRRHEQILNQWNNLRADTKGQGE</sequence>
<proteinExistence type="predicted"/>
<feature type="signal peptide" evidence="2">
    <location>
        <begin position="1"/>
        <end position="17"/>
    </location>
</feature>
<dbReference type="EMBL" id="LS992241">
    <property type="protein sequence ID" value="SYX83338.1"/>
    <property type="molecule type" value="Genomic_DNA"/>
</dbReference>
<dbReference type="InterPro" id="IPR026045">
    <property type="entry name" value="Ferric-bd"/>
</dbReference>
<dbReference type="GO" id="GO:0030975">
    <property type="term" value="F:thiamine binding"/>
    <property type="evidence" value="ECO:0007669"/>
    <property type="project" value="TreeGrafter"/>
</dbReference>
<dbReference type="SUPFAM" id="SSF53850">
    <property type="entry name" value="Periplasmic binding protein-like II"/>
    <property type="match status" value="1"/>
</dbReference>
<dbReference type="GO" id="GO:0015888">
    <property type="term" value="P:thiamine transport"/>
    <property type="evidence" value="ECO:0007669"/>
    <property type="project" value="TreeGrafter"/>
</dbReference>
<gene>
    <name evidence="3" type="ORF">PBLR_11760</name>
</gene>
<protein>
    <submittedName>
        <fullName evidence="3">ABC transporter substrate-binding protein</fullName>
    </submittedName>
</protein>
<evidence type="ECO:0000256" key="2">
    <source>
        <dbReference type="SAM" id="SignalP"/>
    </source>
</evidence>
<dbReference type="PANTHER" id="PTHR30006">
    <property type="entry name" value="THIAMINE-BINDING PERIPLASMIC PROTEIN-RELATED"/>
    <property type="match status" value="1"/>
</dbReference>
<reference evidence="4" key="1">
    <citation type="submission" date="2018-08" db="EMBL/GenBank/DDBJ databases">
        <authorList>
            <person name="Chevrot R."/>
        </authorList>
    </citation>
    <scope>NUCLEOTIDE SEQUENCE [LARGE SCALE GENOMIC DNA]</scope>
</reference>
<dbReference type="Proteomes" id="UP000304148">
    <property type="component" value="Chromosome"/>
</dbReference>
<dbReference type="GO" id="GO:0030976">
    <property type="term" value="F:thiamine pyrophosphate binding"/>
    <property type="evidence" value="ECO:0007669"/>
    <property type="project" value="TreeGrafter"/>
</dbReference>
<dbReference type="AlphaFoldDB" id="A0A383R8R6"/>
<evidence type="ECO:0000256" key="1">
    <source>
        <dbReference type="ARBA" id="ARBA00022729"/>
    </source>
</evidence>
<keyword evidence="1 2" id="KW-0732">Signal</keyword>
<dbReference type="PIRSF" id="PIRSF002825">
    <property type="entry name" value="CfbpA"/>
    <property type="match status" value="1"/>
</dbReference>
<dbReference type="Pfam" id="PF13343">
    <property type="entry name" value="SBP_bac_6"/>
    <property type="match status" value="1"/>
</dbReference>
<evidence type="ECO:0000313" key="3">
    <source>
        <dbReference type="EMBL" id="SYX83338.1"/>
    </source>
</evidence>
<dbReference type="GO" id="GO:0030288">
    <property type="term" value="C:outer membrane-bounded periplasmic space"/>
    <property type="evidence" value="ECO:0007669"/>
    <property type="project" value="TreeGrafter"/>
</dbReference>
<dbReference type="CDD" id="cd13544">
    <property type="entry name" value="PBP2_Fbp_like_1"/>
    <property type="match status" value="1"/>
</dbReference>
<dbReference type="Gene3D" id="3.40.190.10">
    <property type="entry name" value="Periplasmic binding protein-like II"/>
    <property type="match status" value="2"/>
</dbReference>
<name>A0A383R8R6_PAEAL</name>
<feature type="chain" id="PRO_5038620369" evidence="2">
    <location>
        <begin position="18"/>
        <end position="347"/>
    </location>
</feature>
<evidence type="ECO:0000313" key="4">
    <source>
        <dbReference type="Proteomes" id="UP000304148"/>
    </source>
</evidence>